<proteinExistence type="predicted"/>
<dbReference type="AlphaFoldDB" id="A0A0E9VJT7"/>
<sequence length="32" mass="3836">MLHMLSQFDRCAKSTFFWFFPWKAGVLKQVAN</sequence>
<reference evidence="1" key="2">
    <citation type="journal article" date="2015" name="Fish Shellfish Immunol.">
        <title>Early steps in the European eel (Anguilla anguilla)-Vibrio vulnificus interaction in the gills: Role of the RtxA13 toxin.</title>
        <authorList>
            <person name="Callol A."/>
            <person name="Pajuelo D."/>
            <person name="Ebbesson L."/>
            <person name="Teles M."/>
            <person name="MacKenzie S."/>
            <person name="Amaro C."/>
        </authorList>
    </citation>
    <scope>NUCLEOTIDE SEQUENCE</scope>
</reference>
<dbReference type="EMBL" id="GBXM01030265">
    <property type="protein sequence ID" value="JAH78312.1"/>
    <property type="molecule type" value="Transcribed_RNA"/>
</dbReference>
<reference evidence="1" key="1">
    <citation type="submission" date="2014-11" db="EMBL/GenBank/DDBJ databases">
        <authorList>
            <person name="Amaro Gonzalez C."/>
        </authorList>
    </citation>
    <scope>NUCLEOTIDE SEQUENCE</scope>
</reference>
<name>A0A0E9VJT7_ANGAN</name>
<protein>
    <submittedName>
        <fullName evidence="1">Uncharacterized protein</fullName>
    </submittedName>
</protein>
<accession>A0A0E9VJT7</accession>
<evidence type="ECO:0000313" key="1">
    <source>
        <dbReference type="EMBL" id="JAH78312.1"/>
    </source>
</evidence>
<organism evidence="1">
    <name type="scientific">Anguilla anguilla</name>
    <name type="common">European freshwater eel</name>
    <name type="synonym">Muraena anguilla</name>
    <dbReference type="NCBI Taxonomy" id="7936"/>
    <lineage>
        <taxon>Eukaryota</taxon>
        <taxon>Metazoa</taxon>
        <taxon>Chordata</taxon>
        <taxon>Craniata</taxon>
        <taxon>Vertebrata</taxon>
        <taxon>Euteleostomi</taxon>
        <taxon>Actinopterygii</taxon>
        <taxon>Neopterygii</taxon>
        <taxon>Teleostei</taxon>
        <taxon>Anguilliformes</taxon>
        <taxon>Anguillidae</taxon>
        <taxon>Anguilla</taxon>
    </lineage>
</organism>